<sequence>MISGIFYARFLAKEGPRIVAQSPPNLLGPPKTSLLDFDHLQPYIIPRKPFCNRVVTVTDAEGKYVIVSHPVLISHEKYPRNEFMFNFGVVVEEGGDRGTFEGIVRRLAVTFGEMEVQDMYLSSQEDMGEGADIGRVGKGKEREREREKVTGRRGVEGLLEIVREDLNNYGECMIPVDEANTINMKLFPHYRPPPEVKPWHVPVAKLKLSEIVDPTWDLTMQKIIPHIDGASDVRRIAHTASVSLPLAQSAIRHLLYYDAVLLLDIFFFGSCYAPRPGITDFVANVGGMADECAGYACIHSRQRLSNYHLARLMTTFCVGRSVAEWLRFHREAGLDVLRYIDVRRFVQFGVIKGCLYRVHKYVVSKQYIAALATGQAAPREGGDDLQRYTDGAHCFDEIVTQMNLTDEEVTGKLKDLGLKLPAGDMTVFYR</sequence>
<dbReference type="GO" id="GO:0005774">
    <property type="term" value="C:vacuolar membrane"/>
    <property type="evidence" value="ECO:0007669"/>
    <property type="project" value="TreeGrafter"/>
</dbReference>
<evidence type="ECO:0000256" key="2">
    <source>
        <dbReference type="SAM" id="MobiDB-lite"/>
    </source>
</evidence>
<comment type="similarity">
    <text evidence="1">Belongs to the NPR2 family.</text>
</comment>
<dbReference type="GO" id="GO:1990130">
    <property type="term" value="C:GATOR1 complex"/>
    <property type="evidence" value="ECO:0007669"/>
    <property type="project" value="TreeGrafter"/>
</dbReference>
<dbReference type="Proteomes" id="UP001187682">
    <property type="component" value="Unassembled WGS sequence"/>
</dbReference>
<evidence type="ECO:0000313" key="4">
    <source>
        <dbReference type="Proteomes" id="UP001187682"/>
    </source>
</evidence>
<dbReference type="GO" id="GO:0010508">
    <property type="term" value="P:positive regulation of autophagy"/>
    <property type="evidence" value="ECO:0007669"/>
    <property type="project" value="TreeGrafter"/>
</dbReference>
<keyword evidence="4" id="KW-1185">Reference proteome</keyword>
<dbReference type="GO" id="GO:0005096">
    <property type="term" value="F:GTPase activator activity"/>
    <property type="evidence" value="ECO:0007669"/>
    <property type="project" value="TreeGrafter"/>
</dbReference>
<dbReference type="Pfam" id="PF06218">
    <property type="entry name" value="NPR2"/>
    <property type="match status" value="1"/>
</dbReference>
<evidence type="ECO:0000256" key="1">
    <source>
        <dbReference type="ARBA" id="ARBA00008433"/>
    </source>
</evidence>
<proteinExistence type="inferred from homology"/>
<feature type="compositionally biased region" description="Basic and acidic residues" evidence="2">
    <location>
        <begin position="138"/>
        <end position="149"/>
    </location>
</feature>
<gene>
    <name evidence="3" type="ORF">DNG_04865</name>
</gene>
<dbReference type="InterPro" id="IPR009348">
    <property type="entry name" value="NPR2-like"/>
</dbReference>
<dbReference type="PANTHER" id="PTHR12991">
    <property type="entry name" value="NITROGEN PERMEASE REGULATOR 2/TUMOR SUPPRESSOR CANDIDATE 4"/>
    <property type="match status" value="1"/>
</dbReference>
<feature type="region of interest" description="Disordered" evidence="2">
    <location>
        <begin position="130"/>
        <end position="149"/>
    </location>
</feature>
<name>A0AAE8SVR2_9PEZI</name>
<dbReference type="AlphaFoldDB" id="A0AAE8SVR2"/>
<evidence type="ECO:0000313" key="3">
    <source>
        <dbReference type="EMBL" id="SPO02192.1"/>
    </source>
</evidence>
<protein>
    <submittedName>
        <fullName evidence="3">Related to nitrogen permease regulator</fullName>
    </submittedName>
</protein>
<organism evidence="3 4">
    <name type="scientific">Cephalotrichum gorgonifer</name>
    <dbReference type="NCBI Taxonomy" id="2041049"/>
    <lineage>
        <taxon>Eukaryota</taxon>
        <taxon>Fungi</taxon>
        <taxon>Dikarya</taxon>
        <taxon>Ascomycota</taxon>
        <taxon>Pezizomycotina</taxon>
        <taxon>Sordariomycetes</taxon>
        <taxon>Hypocreomycetidae</taxon>
        <taxon>Microascales</taxon>
        <taxon>Microascaceae</taxon>
        <taxon>Cephalotrichum</taxon>
    </lineage>
</organism>
<dbReference type="GO" id="GO:1904262">
    <property type="term" value="P:negative regulation of TORC1 signaling"/>
    <property type="evidence" value="ECO:0007669"/>
    <property type="project" value="TreeGrafter"/>
</dbReference>
<comment type="caution">
    <text evidence="3">The sequence shown here is derived from an EMBL/GenBank/DDBJ whole genome shotgun (WGS) entry which is preliminary data.</text>
</comment>
<accession>A0AAE8SVR2</accession>
<dbReference type="PANTHER" id="PTHR12991:SF10">
    <property type="entry name" value="GATOR COMPLEX PROTEIN NPRL2"/>
    <property type="match status" value="1"/>
</dbReference>
<reference evidence="3" key="1">
    <citation type="submission" date="2018-03" db="EMBL/GenBank/DDBJ databases">
        <authorList>
            <person name="Guldener U."/>
        </authorList>
    </citation>
    <scope>NUCLEOTIDE SEQUENCE</scope>
</reference>
<dbReference type="EMBL" id="ONZQ02000006">
    <property type="protein sequence ID" value="SPO02192.1"/>
    <property type="molecule type" value="Genomic_DNA"/>
</dbReference>